<reference evidence="2" key="1">
    <citation type="submission" date="2018-09" db="EMBL/GenBank/DDBJ databases">
        <authorList>
            <person name="Livingstone P.G."/>
            <person name="Whitworth D.E."/>
        </authorList>
    </citation>
    <scope>NUCLEOTIDE SEQUENCE [LARGE SCALE GENOMIC DNA]</scope>
    <source>
        <strain evidence="2">AB047A</strain>
    </source>
</reference>
<dbReference type="AlphaFoldDB" id="A0A3A8PTU5"/>
<accession>A0A3A8PTU5</accession>
<protein>
    <submittedName>
        <fullName evidence="1">Uncharacterized protein</fullName>
    </submittedName>
</protein>
<organism evidence="1 2">
    <name type="scientific">Corallococcus interemptor</name>
    <dbReference type="NCBI Taxonomy" id="2316720"/>
    <lineage>
        <taxon>Bacteria</taxon>
        <taxon>Pseudomonadati</taxon>
        <taxon>Myxococcota</taxon>
        <taxon>Myxococcia</taxon>
        <taxon>Myxococcales</taxon>
        <taxon>Cystobacterineae</taxon>
        <taxon>Myxococcaceae</taxon>
        <taxon>Corallococcus</taxon>
    </lineage>
</organism>
<gene>
    <name evidence="1" type="ORF">D7X96_34590</name>
</gene>
<dbReference type="EMBL" id="RAWM01000159">
    <property type="protein sequence ID" value="RKH59876.1"/>
    <property type="molecule type" value="Genomic_DNA"/>
</dbReference>
<keyword evidence="2" id="KW-1185">Reference proteome</keyword>
<comment type="caution">
    <text evidence="1">The sequence shown here is derived from an EMBL/GenBank/DDBJ whole genome shotgun (WGS) entry which is preliminary data.</text>
</comment>
<evidence type="ECO:0000313" key="2">
    <source>
        <dbReference type="Proteomes" id="UP000282656"/>
    </source>
</evidence>
<sequence length="65" mass="7306">MQGQVGLTRRELERELAWMLRSVPDNPKELVKLFSQTVVALMDKNNEAIARSLAQREPSGIRGNG</sequence>
<name>A0A3A8PTU5_9BACT</name>
<evidence type="ECO:0000313" key="1">
    <source>
        <dbReference type="EMBL" id="RKH59876.1"/>
    </source>
</evidence>
<proteinExistence type="predicted"/>
<dbReference type="Proteomes" id="UP000282656">
    <property type="component" value="Unassembled WGS sequence"/>
</dbReference>